<keyword evidence="3" id="KW-0378">Hydrolase</keyword>
<feature type="region of interest" description="Disordered" evidence="1">
    <location>
        <begin position="1"/>
        <end position="145"/>
    </location>
</feature>
<dbReference type="InterPro" id="IPR018200">
    <property type="entry name" value="USP_CS"/>
</dbReference>
<dbReference type="GO" id="GO:0005829">
    <property type="term" value="C:cytosol"/>
    <property type="evidence" value="ECO:0007669"/>
    <property type="project" value="TreeGrafter"/>
</dbReference>
<feature type="compositionally biased region" description="Low complexity" evidence="1">
    <location>
        <begin position="41"/>
        <end position="57"/>
    </location>
</feature>
<dbReference type="PANTHER" id="PTHR24006">
    <property type="entry name" value="UBIQUITIN CARBOXYL-TERMINAL HYDROLASE"/>
    <property type="match status" value="1"/>
</dbReference>
<protein>
    <submittedName>
        <fullName evidence="3">Ubiquitin carboxyl-terminal hydrolase</fullName>
    </submittedName>
</protein>
<dbReference type="PROSITE" id="PS50235">
    <property type="entry name" value="USP_3"/>
    <property type="match status" value="1"/>
</dbReference>
<reference evidence="3" key="1">
    <citation type="submission" date="2020-03" db="EMBL/GenBank/DDBJ databases">
        <authorList>
            <person name="He L."/>
        </authorList>
    </citation>
    <scope>NUCLEOTIDE SEQUENCE</scope>
    <source>
        <strain evidence="3">CkLH20</strain>
    </source>
</reference>
<dbReference type="Proteomes" id="UP000781932">
    <property type="component" value="Unassembled WGS sequence"/>
</dbReference>
<dbReference type="GeneID" id="62164214"/>
<dbReference type="EMBL" id="JAATWM020000028">
    <property type="protein sequence ID" value="KAF9874053.1"/>
    <property type="molecule type" value="Genomic_DNA"/>
</dbReference>
<dbReference type="Pfam" id="PF00443">
    <property type="entry name" value="UCH"/>
    <property type="match status" value="1"/>
</dbReference>
<dbReference type="GO" id="GO:0004843">
    <property type="term" value="F:cysteine-type deubiquitinase activity"/>
    <property type="evidence" value="ECO:0007669"/>
    <property type="project" value="InterPro"/>
</dbReference>
<dbReference type="InterPro" id="IPR050164">
    <property type="entry name" value="Peptidase_C19"/>
</dbReference>
<dbReference type="RefSeq" id="XP_038743514.1">
    <property type="nucleotide sequence ID" value="XM_038891140.1"/>
</dbReference>
<keyword evidence="4" id="KW-1185">Reference proteome</keyword>
<dbReference type="InterPro" id="IPR021905">
    <property type="entry name" value="DUF3517"/>
</dbReference>
<dbReference type="FunFam" id="3.90.70.10:FF:000136">
    <property type="entry name" value="Ubiquitin C-terminal hydrolase, putative"/>
    <property type="match status" value="1"/>
</dbReference>
<comment type="caution">
    <text evidence="3">The sequence shown here is derived from an EMBL/GenBank/DDBJ whole genome shotgun (WGS) entry which is preliminary data.</text>
</comment>
<dbReference type="OrthoDB" id="420187at2759"/>
<feature type="compositionally biased region" description="Polar residues" evidence="1">
    <location>
        <begin position="106"/>
        <end position="116"/>
    </location>
</feature>
<organism evidence="3 4">
    <name type="scientific">Colletotrichum karsti</name>
    <dbReference type="NCBI Taxonomy" id="1095194"/>
    <lineage>
        <taxon>Eukaryota</taxon>
        <taxon>Fungi</taxon>
        <taxon>Dikarya</taxon>
        <taxon>Ascomycota</taxon>
        <taxon>Pezizomycotina</taxon>
        <taxon>Sordariomycetes</taxon>
        <taxon>Hypocreomycetidae</taxon>
        <taxon>Glomerellales</taxon>
        <taxon>Glomerellaceae</taxon>
        <taxon>Colletotrichum</taxon>
        <taxon>Colletotrichum boninense species complex</taxon>
    </lineage>
</organism>
<dbReference type="GO" id="GO:0016579">
    <property type="term" value="P:protein deubiquitination"/>
    <property type="evidence" value="ECO:0007669"/>
    <property type="project" value="InterPro"/>
</dbReference>
<dbReference type="InterPro" id="IPR028889">
    <property type="entry name" value="USP"/>
</dbReference>
<sequence>MDQPTASSEAPERAVSSEPSSTRPNPFTEGDDASRKRRRTSLSGGSRSRSVESTRSGLANSSSPAADILADDLNPQDSAMKIDTGPSTPQTPDLQSTAREPPTEPPSSRVTINLRNAAQPDSSSSPVSPTPQSLPNRPIDPLDGVRNSVENLDEVDMVPATIEITDTPPSSSSSMQSPEVEIVAIPDDDQDAPYDDDDISIVRAPSSLDPAIDPTTDFPFNEPGETLLDTVSKVMNFLPSNQAEESAVEPLRGWMMSYINYVQNVGPKAAYQSHVAYRNFWHLFPETAWVLANKKPPTSRDSQLIMSDFFSAYSRLASLFVEFDYLTAQAYQVSPDAESRQPEFLLGRYIQPVTYYARREESRAYNGQLTDDDVQWPARTREVSDMVDQFQSTSGSLRALNKLTRLHLSNASRYQHLMDVLMPIGNIAALILNKAVTRARQIPEKIEIAKAKLADGHILYNLLSEAFSTAVEKNVTQLSVETARDLIFALTELLKTSLLGDHPLAMERIKAHRQMFPELPSKFTADAISMEWRLGMFAKLITSSQMQLRVMSASVMCSDLISFYKRFSDNEDDKVECAKFLSHIAEFLLRTRLVDYILGPSCHPEITNESGNIVGFLVVTHFYRNEHTDLLWQTISTTQDPRIAEALLRMTGSITNLFSKEELLYLCQKMHGLPLESFTVAVRNLCTSTLNSLATKIQLSGESPSLLPLSLCIRLLRESSVYNSDTHIAYPEVHQFAINRFRELAREGLDPEIRRELYADCIRDISAKTPTTLGTLWCLLMASQPAVVNEVRVLATEHNLTSLLIDEFEHAIQQARRAGVPMVLCEQVNRPRRDLISVILMHEPTTVTSELGPRLWDMLVAHGAACQEDRSAGWYIVNNISNNPHPLSNPLGNPFFSVCFTEYLPTVPRDCFCDGTLQFVKKAVLPRVNDINDIILDDDESLSRSGVQQLWRMILDADNLALVEAAIQTLVSDIYIDSKSILAYPHHRACQVHLGLVNRCLKQMEDAAKHLESTNDGGHVENGEQMAVVETEEQTREQERIFTRSLAVLRHFLKAHQAKAHFSAPDLRALTPGSPGVAEGEPAGLKYQSFDGDRQTDIMPLEVGRQNTAASLLASIRQATGFDNYRIYYRGHPFAPKESEVCRSLEDLEIHDGLILVKREDNGTAAATRIKPGASLLEIEILGHFEQLWNYLSLQEGLAREIHAFLIKLPADAHMLAAFDSPDTSYRQIFPLGQPFKCLYALYAMREYMDSAGRRLKEASSTPATRDDAAVDAYLEALVRVRRLVVSAISDPELIESCASEMLKSRLTFSLMNAYTLTFREPVVLGSAVKPKTVVVAPADRLVDILKSAVTERRSDAFVSLVASTFTAILKSVAIDPTFWAAFQCLPGLEELLSILLLQETSDAIRANVAKLIEERIISPEEPTATTRLFCEFLWSVLNRLLPTAAELPKQCQQVFALSHLLLAELVRNNPAAVDVPELAQICGELLLEHESAEKLGQFGPEDVVAKGLTNLLYSCLRDEMGVNVRQELPDNFGRKLFWRHLFPAPRPQSTQSRSCILSTQTRSVLTEVIFGLVTRSPRELSVILGDLDSLVPHDEYDTDPYLYELQPQFDRMSAVRAPCGYSGLRNLSNTCYLNSLLTQLFMNTGFRQFMINATTDQLQSHNLVRETQKLFSFLQESTRKFIDPSLLVGCIKTYDDSPIDIHNQMDVDEFYNLLFDRWEGQLSTEEERQALRSFYGGQLVQQVASKECEHISERLEPFSAIQCDIKGKLTLQDSLQAYVDGEIMEGDNKYKCSSCDRHVDAVKRACLKDIPDNLIFHLKRFDFNLRTLMRSKINDYFSFPTKIDMRPYTIDHLGSPSESGEEDIFELVGVLVHAGTAESGHYYSYIRERPTSSSSEAWFEFNDDMVSPWNPADLEKSTFGGADGPFDNGITYDKTYSAYMLFYQRSSVLRAEQEKLQSLSLSTPLKVDVPYDIADHILGENTILLRRHCLYDPSHSKFILKLFQHTRMRNSGSCSPSHKLERRAMHMLLGHLDQVASRTKDLPYFELFRGHIERACLGCVDCSLSFFEYFQERPEAFRQLLQRNPDASVRFAIGCMFMTALRQLKNSNPKLWSLSQPDEAEEPIVVQVAQLFDTLWNNFHANIRSWPEVFQTILSFAKLGLLETSLLLSEDWFVRILRIIFADTNMDMAPHYVRMLSNVIRRANNTRATQYEMIIQLIDHFIGCLEDVLDANTIVDNPEMRLETYIEQHPQKLPWTSSEVNILVHEWQRGAGSTFIKKLTELNQDSLSTGSIIRRVMALNSDMEMKVFLAIRGMISGQIVGHPVAPYIAAAMLFSSQSRSKSHIEALFRHVADQCGTLQNAEGGAFLHFFKTAYQSLENGGGEDERDARISLYIEQAPIWAPGLLGYYEADVRRETQDFLLAWLSKYPPENHEDKFAMAVNRSARQLAVNCLWYLRDNFLQRRTQVVKQHTESLQNIILECEPYFQLDVEGDRNRVFTHLEFQELFQDIMEPLRRVAVEELEDDASGMSPGYFSDTETLDSEP</sequence>
<feature type="compositionally biased region" description="Low complexity" evidence="1">
    <location>
        <begin position="120"/>
        <end position="135"/>
    </location>
</feature>
<evidence type="ECO:0000259" key="2">
    <source>
        <dbReference type="PROSITE" id="PS50235"/>
    </source>
</evidence>
<name>A0A9P6I052_9PEZI</name>
<reference evidence="3" key="2">
    <citation type="submission" date="2020-11" db="EMBL/GenBank/DDBJ databases">
        <title>Whole genome sequencing of Colletotrichum sp.</title>
        <authorList>
            <person name="Li H."/>
        </authorList>
    </citation>
    <scope>NUCLEOTIDE SEQUENCE</scope>
    <source>
        <strain evidence="3">CkLH20</strain>
    </source>
</reference>
<evidence type="ECO:0000256" key="1">
    <source>
        <dbReference type="SAM" id="MobiDB-lite"/>
    </source>
</evidence>
<evidence type="ECO:0000313" key="4">
    <source>
        <dbReference type="Proteomes" id="UP000781932"/>
    </source>
</evidence>
<dbReference type="Pfam" id="PF12030">
    <property type="entry name" value="DUF3517"/>
    <property type="match status" value="1"/>
</dbReference>
<accession>A0A9P6I052</accession>
<dbReference type="PROSITE" id="PS00973">
    <property type="entry name" value="USP_2"/>
    <property type="match status" value="1"/>
</dbReference>
<feature type="compositionally biased region" description="Polar residues" evidence="1">
    <location>
        <begin position="85"/>
        <end position="98"/>
    </location>
</feature>
<dbReference type="SUPFAM" id="SSF54001">
    <property type="entry name" value="Cysteine proteinases"/>
    <property type="match status" value="1"/>
</dbReference>
<evidence type="ECO:0000313" key="3">
    <source>
        <dbReference type="EMBL" id="KAF9874053.1"/>
    </source>
</evidence>
<gene>
    <name evidence="3" type="ORF">CkaCkLH20_08425</name>
</gene>
<feature type="domain" description="USP" evidence="2">
    <location>
        <begin position="1623"/>
        <end position="1947"/>
    </location>
</feature>
<proteinExistence type="predicted"/>
<dbReference type="InterPro" id="IPR038765">
    <property type="entry name" value="Papain-like_cys_pep_sf"/>
</dbReference>
<dbReference type="PANTHER" id="PTHR24006:SF827">
    <property type="entry name" value="UBIQUITIN CARBOXYL-TERMINAL HYDROLASE 34"/>
    <property type="match status" value="1"/>
</dbReference>
<dbReference type="CDD" id="cd02659">
    <property type="entry name" value="peptidase_C19C"/>
    <property type="match status" value="1"/>
</dbReference>
<dbReference type="GO" id="GO:0005634">
    <property type="term" value="C:nucleus"/>
    <property type="evidence" value="ECO:0007669"/>
    <property type="project" value="TreeGrafter"/>
</dbReference>
<dbReference type="InterPro" id="IPR001394">
    <property type="entry name" value="Peptidase_C19_UCH"/>
</dbReference>
<dbReference type="Gene3D" id="3.90.70.10">
    <property type="entry name" value="Cysteine proteinases"/>
    <property type="match status" value="1"/>
</dbReference>